<evidence type="ECO:0000313" key="3">
    <source>
        <dbReference type="Proteomes" id="UP000503820"/>
    </source>
</evidence>
<dbReference type="EMBL" id="BLVP01000008">
    <property type="protein sequence ID" value="GFM37062.1"/>
    <property type="molecule type" value="Genomic_DNA"/>
</dbReference>
<feature type="transmembrane region" description="Helical" evidence="1">
    <location>
        <begin position="96"/>
        <end position="118"/>
    </location>
</feature>
<dbReference type="Proteomes" id="UP000503820">
    <property type="component" value="Unassembled WGS sequence"/>
</dbReference>
<sequence length="162" mass="18383">MQNGQPSALRSFLWWTAYTVCGVWAMHLLPGVDLLLPGVLCSMQENNRTQTVWLMVLFTFIHEGTGLLAFGPAVLWYVMAFVLFRGGRFLFEAENIVFVFLLSAAMGAWHMGIGFMMHHLQDVLIPPSRLLSSGVLHAVVIPPVWFFVHMLRERELRHVNAS</sequence>
<dbReference type="RefSeq" id="WP_174409708.1">
    <property type="nucleotide sequence ID" value="NZ_BLVP01000008.1"/>
</dbReference>
<organism evidence="2 3">
    <name type="scientific">Desulfovibrio psychrotolerans</name>
    <dbReference type="NCBI Taxonomy" id="415242"/>
    <lineage>
        <taxon>Bacteria</taxon>
        <taxon>Pseudomonadati</taxon>
        <taxon>Thermodesulfobacteriota</taxon>
        <taxon>Desulfovibrionia</taxon>
        <taxon>Desulfovibrionales</taxon>
        <taxon>Desulfovibrionaceae</taxon>
        <taxon>Desulfovibrio</taxon>
    </lineage>
</organism>
<proteinExistence type="predicted"/>
<evidence type="ECO:0008006" key="4">
    <source>
        <dbReference type="Google" id="ProtNLM"/>
    </source>
</evidence>
<accession>A0A7J0BV47</accession>
<evidence type="ECO:0000313" key="2">
    <source>
        <dbReference type="EMBL" id="GFM37062.1"/>
    </source>
</evidence>
<keyword evidence="3" id="KW-1185">Reference proteome</keyword>
<feature type="transmembrane region" description="Helical" evidence="1">
    <location>
        <begin position="52"/>
        <end position="84"/>
    </location>
</feature>
<keyword evidence="1" id="KW-1133">Transmembrane helix</keyword>
<evidence type="ECO:0000256" key="1">
    <source>
        <dbReference type="SAM" id="Phobius"/>
    </source>
</evidence>
<feature type="transmembrane region" description="Helical" evidence="1">
    <location>
        <begin position="12"/>
        <end position="32"/>
    </location>
</feature>
<protein>
    <recommendedName>
        <fullName evidence="4">Rod shape-determining protein MreD</fullName>
    </recommendedName>
</protein>
<keyword evidence="1" id="KW-0472">Membrane</keyword>
<comment type="caution">
    <text evidence="2">The sequence shown here is derived from an EMBL/GenBank/DDBJ whole genome shotgun (WGS) entry which is preliminary data.</text>
</comment>
<keyword evidence="1" id="KW-0812">Transmembrane</keyword>
<feature type="transmembrane region" description="Helical" evidence="1">
    <location>
        <begin position="130"/>
        <end position="148"/>
    </location>
</feature>
<gene>
    <name evidence="2" type="ORF">DSM19430T_17460</name>
</gene>
<name>A0A7J0BV47_9BACT</name>
<dbReference type="AlphaFoldDB" id="A0A7J0BV47"/>
<reference evidence="2 3" key="1">
    <citation type="submission" date="2020-05" db="EMBL/GenBank/DDBJ databases">
        <title>Draft genome sequence of Desulfovibrio psychrotolerans JS1T.</title>
        <authorList>
            <person name="Ueno A."/>
            <person name="Tamazawa S."/>
            <person name="Tamamura S."/>
            <person name="Murakami T."/>
            <person name="Kiyama T."/>
            <person name="Inomata H."/>
            <person name="Amano Y."/>
            <person name="Miyakawa K."/>
            <person name="Tamaki H."/>
            <person name="Naganuma T."/>
            <person name="Kaneko K."/>
        </authorList>
    </citation>
    <scope>NUCLEOTIDE SEQUENCE [LARGE SCALE GENOMIC DNA]</scope>
    <source>
        <strain evidence="2 3">JS1</strain>
    </source>
</reference>